<reference evidence="2 5" key="1">
    <citation type="submission" date="2017-07" db="EMBL/GenBank/DDBJ databases">
        <authorList>
            <person name="Zhi S."/>
            <person name="Banting G."/>
            <person name="Neumann N."/>
        </authorList>
    </citation>
    <scope>NUCLEOTIDE SEQUENCE [LARGE SCALE GENOMIC DNA]</scope>
    <source>
        <strain evidence="2 5">WW41</strain>
    </source>
</reference>
<evidence type="ECO:0000313" key="2">
    <source>
        <dbReference type="EMBL" id="OZP00764.1"/>
    </source>
</evidence>
<sequence length="75" mass="8054">MRPSASSFSSSALVSASARMRSTFGSSFRAFRSSLDIDSSLFALPDATLTRSYQAYKTGLMVNPTNRAPDRAPGE</sequence>
<accession>A0A241QNB4</accession>
<organism evidence="3 6">
    <name type="scientific">Escherichia coli</name>
    <dbReference type="NCBI Taxonomy" id="562"/>
    <lineage>
        <taxon>Bacteria</taxon>
        <taxon>Pseudomonadati</taxon>
        <taxon>Pseudomonadota</taxon>
        <taxon>Gammaproteobacteria</taxon>
        <taxon>Enterobacterales</taxon>
        <taxon>Enterobacteriaceae</taxon>
        <taxon>Escherichia</taxon>
    </lineage>
</organism>
<dbReference type="Proteomes" id="UP000290652">
    <property type="component" value="Unassembled WGS sequence"/>
</dbReference>
<dbReference type="AlphaFoldDB" id="A0A241QNB4"/>
<evidence type="ECO:0000313" key="5">
    <source>
        <dbReference type="Proteomes" id="UP000264870"/>
    </source>
</evidence>
<dbReference type="EMBL" id="SCIU01000013">
    <property type="protein sequence ID" value="RXB31644.1"/>
    <property type="molecule type" value="Genomic_DNA"/>
</dbReference>
<reference evidence="1 4" key="2">
    <citation type="journal article" date="2018" name="MBio">
        <title>Genomic Analysis of Hospital Plumbing Reveals Diverse Reservoir of Bacterial Plasmids Conferring Carbapenem Resistance.</title>
        <authorList>
            <consortium name="NISC Comparative Sequencing Program"/>
            <person name="Weingarten R.A."/>
            <person name="Johnson R.C."/>
            <person name="Conlan S."/>
            <person name="Ramsburg A.M."/>
            <person name="Dekker J.P."/>
            <person name="Lau A.F."/>
            <person name="Khil P."/>
            <person name="Odom R.T."/>
            <person name="Deming C."/>
            <person name="Park M."/>
            <person name="Thomas P.J."/>
            <person name="Henderson D.K."/>
            <person name="Palmore T.N."/>
            <person name="Segre J.A."/>
            <person name="Frank K.M."/>
        </authorList>
    </citation>
    <scope>NUCLEOTIDE SEQUENCE [LARGE SCALE GENOMIC DNA]</scope>
    <source>
        <strain evidence="1 4">ECONIH4</strain>
    </source>
</reference>
<evidence type="ECO:0000313" key="4">
    <source>
        <dbReference type="Proteomes" id="UP000239554"/>
    </source>
</evidence>
<dbReference type="EMBL" id="NNAK01000088">
    <property type="protein sequence ID" value="OZP00764.1"/>
    <property type="molecule type" value="Genomic_DNA"/>
</dbReference>
<reference evidence="3 6" key="3">
    <citation type="submission" date="2019-01" db="EMBL/GenBank/DDBJ databases">
        <title>Genomic analysis of febrile catheter-associated UTI E. coli isolates.</title>
        <authorList>
            <person name="Potter R."/>
            <person name="Zou Z."/>
            <person name="Henderson J."/>
            <person name="Dantas G."/>
        </authorList>
    </citation>
    <scope>NUCLEOTIDE SEQUENCE [LARGE SCALE GENOMIC DNA]</scope>
    <source>
        <strain evidence="3 6">49_rectal</strain>
    </source>
</reference>
<evidence type="ECO:0000313" key="6">
    <source>
        <dbReference type="Proteomes" id="UP000290652"/>
    </source>
</evidence>
<protein>
    <submittedName>
        <fullName evidence="3">Uncharacterized protein</fullName>
    </submittedName>
</protein>
<dbReference type="Proteomes" id="UP000264870">
    <property type="component" value="Unassembled WGS sequence"/>
</dbReference>
<proteinExistence type="predicted"/>
<dbReference type="Proteomes" id="UP000239554">
    <property type="component" value="Chromosome"/>
</dbReference>
<evidence type="ECO:0000313" key="1">
    <source>
        <dbReference type="EMBL" id="AUY04341.1"/>
    </source>
</evidence>
<dbReference type="EMBL" id="CP026399">
    <property type="protein sequence ID" value="AUY04341.1"/>
    <property type="molecule type" value="Genomic_DNA"/>
</dbReference>
<gene>
    <name evidence="1" type="ORF">C3F40_22790</name>
    <name evidence="2" type="ORF">CG702_23790</name>
    <name evidence="3" type="ORF">EPS97_09305</name>
</gene>
<name>A0A241QNB4_ECOLX</name>
<evidence type="ECO:0000313" key="3">
    <source>
        <dbReference type="EMBL" id="RXB31644.1"/>
    </source>
</evidence>